<feature type="compositionally biased region" description="Polar residues" evidence="1">
    <location>
        <begin position="36"/>
        <end position="45"/>
    </location>
</feature>
<gene>
    <name evidence="2" type="ORF">POCTA_138.1.T0620237</name>
</gene>
<organism evidence="2 3">
    <name type="scientific">Paramecium octaurelia</name>
    <dbReference type="NCBI Taxonomy" id="43137"/>
    <lineage>
        <taxon>Eukaryota</taxon>
        <taxon>Sar</taxon>
        <taxon>Alveolata</taxon>
        <taxon>Ciliophora</taxon>
        <taxon>Intramacronucleata</taxon>
        <taxon>Oligohymenophorea</taxon>
        <taxon>Peniculida</taxon>
        <taxon>Parameciidae</taxon>
        <taxon>Paramecium</taxon>
    </lineage>
</organism>
<name>A0A8S1VAA4_PAROT</name>
<feature type="region of interest" description="Disordered" evidence="1">
    <location>
        <begin position="36"/>
        <end position="70"/>
    </location>
</feature>
<proteinExistence type="predicted"/>
<dbReference type="OMA" id="FGNCLWA"/>
<keyword evidence="3" id="KW-1185">Reference proteome</keyword>
<dbReference type="EMBL" id="CAJJDP010000061">
    <property type="protein sequence ID" value="CAD8173834.1"/>
    <property type="molecule type" value="Genomic_DNA"/>
</dbReference>
<reference evidence="2" key="1">
    <citation type="submission" date="2021-01" db="EMBL/GenBank/DDBJ databases">
        <authorList>
            <consortium name="Genoscope - CEA"/>
            <person name="William W."/>
        </authorList>
    </citation>
    <scope>NUCLEOTIDE SEQUENCE</scope>
</reference>
<dbReference type="OrthoDB" id="304855at2759"/>
<dbReference type="Proteomes" id="UP000683925">
    <property type="component" value="Unassembled WGS sequence"/>
</dbReference>
<evidence type="ECO:0000313" key="3">
    <source>
        <dbReference type="Proteomes" id="UP000683925"/>
    </source>
</evidence>
<evidence type="ECO:0000256" key="1">
    <source>
        <dbReference type="SAM" id="MobiDB-lite"/>
    </source>
</evidence>
<accession>A0A8S1VAA4</accession>
<dbReference type="AlphaFoldDB" id="A0A8S1VAA4"/>
<sequence>MSESCDLCSAFYSYDYYQKEGDIYISDYFSEQQCNHQVEHQSQNDSHNRVKKKIRRNNPQSNKPGETKNIPKNFASVLKKCVQKILSNSKDEALKSFEKCRDWVKFKHLPHHKIQKAKIEEFVRSRVGKLIGKQFFGNCLWAHYFIQENKTDVSLYFKYNINYFEAIFQNQKQNQSQQQV</sequence>
<protein>
    <submittedName>
        <fullName evidence="2">Uncharacterized protein</fullName>
    </submittedName>
</protein>
<comment type="caution">
    <text evidence="2">The sequence shown here is derived from an EMBL/GenBank/DDBJ whole genome shotgun (WGS) entry which is preliminary data.</text>
</comment>
<evidence type="ECO:0000313" key="2">
    <source>
        <dbReference type="EMBL" id="CAD8173834.1"/>
    </source>
</evidence>